<feature type="chain" id="PRO_5030837195" description="UrcA family protein" evidence="1">
    <location>
        <begin position="20"/>
        <end position="146"/>
    </location>
</feature>
<sequence length="146" mass="15513">MFMTLVSGAVALAAAPVHQAQVQHNGAALEAVYTTQSNLTVKQIAARPVTRQANALCRWHADIVLNRSVESANGQAVAAMGKAVHRFAPISGTEVGHCQDVRDRIEADIARRTKASQAHAMQMAQEDHAGLRTELEGLHATLSKGG</sequence>
<organism evidence="2 3">
    <name type="scientific">Sphingobium fontiphilum</name>
    <dbReference type="NCBI Taxonomy" id="944425"/>
    <lineage>
        <taxon>Bacteria</taxon>
        <taxon>Pseudomonadati</taxon>
        <taxon>Pseudomonadota</taxon>
        <taxon>Alphaproteobacteria</taxon>
        <taxon>Sphingomonadales</taxon>
        <taxon>Sphingomonadaceae</taxon>
        <taxon>Sphingobium</taxon>
    </lineage>
</organism>
<accession>A0A7W6DI78</accession>
<comment type="caution">
    <text evidence="2">The sequence shown here is derived from an EMBL/GenBank/DDBJ whole genome shotgun (WGS) entry which is preliminary data.</text>
</comment>
<dbReference type="RefSeq" id="WP_183954911.1">
    <property type="nucleotide sequence ID" value="NZ_JACIEB010000003.1"/>
</dbReference>
<gene>
    <name evidence="2" type="ORF">GGR44_001450</name>
</gene>
<feature type="signal peptide" evidence="1">
    <location>
        <begin position="1"/>
        <end position="19"/>
    </location>
</feature>
<keyword evidence="1" id="KW-0732">Signal</keyword>
<dbReference type="EMBL" id="JACIEB010000003">
    <property type="protein sequence ID" value="MBB3981791.1"/>
    <property type="molecule type" value="Genomic_DNA"/>
</dbReference>
<protein>
    <recommendedName>
        <fullName evidence="4">UrcA family protein</fullName>
    </recommendedName>
</protein>
<dbReference type="Proteomes" id="UP000552757">
    <property type="component" value="Unassembled WGS sequence"/>
</dbReference>
<keyword evidence="3" id="KW-1185">Reference proteome</keyword>
<dbReference type="AlphaFoldDB" id="A0A7W6DI78"/>
<evidence type="ECO:0000313" key="2">
    <source>
        <dbReference type="EMBL" id="MBB3981791.1"/>
    </source>
</evidence>
<evidence type="ECO:0000313" key="3">
    <source>
        <dbReference type="Proteomes" id="UP000552757"/>
    </source>
</evidence>
<reference evidence="2 3" key="1">
    <citation type="submission" date="2020-08" db="EMBL/GenBank/DDBJ databases">
        <title>Genomic Encyclopedia of Type Strains, Phase IV (KMG-IV): sequencing the most valuable type-strain genomes for metagenomic binning, comparative biology and taxonomic classification.</title>
        <authorList>
            <person name="Goeker M."/>
        </authorList>
    </citation>
    <scope>NUCLEOTIDE SEQUENCE [LARGE SCALE GENOMIC DNA]</scope>
    <source>
        <strain evidence="2 3">DSM 29348</strain>
    </source>
</reference>
<name>A0A7W6DI78_9SPHN</name>
<evidence type="ECO:0000256" key="1">
    <source>
        <dbReference type="SAM" id="SignalP"/>
    </source>
</evidence>
<proteinExistence type="predicted"/>
<evidence type="ECO:0008006" key="4">
    <source>
        <dbReference type="Google" id="ProtNLM"/>
    </source>
</evidence>